<evidence type="ECO:0000256" key="1">
    <source>
        <dbReference type="HAMAP-Rule" id="MF_02066"/>
    </source>
</evidence>
<keyword evidence="4" id="KW-1185">Reference proteome</keyword>
<keyword evidence="1" id="KW-0132">Cell division</keyword>
<dbReference type="InterPro" id="IPR011990">
    <property type="entry name" value="TPR-like_helical_dom_sf"/>
</dbReference>
<keyword evidence="1" id="KW-0732">Signal</keyword>
<dbReference type="InterPro" id="IPR034706">
    <property type="entry name" value="CpoB"/>
</dbReference>
<comment type="similarity">
    <text evidence="1">Belongs to the CpoB family.</text>
</comment>
<evidence type="ECO:0000259" key="2">
    <source>
        <dbReference type="Pfam" id="PF16331"/>
    </source>
</evidence>
<sequence precursor="true">MKQSILVAAMFFTTASAFAAPAPVSDASGGSNEDRIAKLERIIKAKQQVEFDMQRRMDSLQNEVLDLRGITEQQNYQMNQMLQRQRQLYEEIANLTAKSSTPAAAAETTQTDPAAVAAASSTLGETASYEAAVNLVLKDRKYDDAIPAFRDFITKYPDSSYAANANYWLGQLLYNKGDYSAAKQAFSTVVSKFSDSNKRGDSLVKLGMIAEKENDTAGARALYNKVLSEYADSASARLAQQQLSALKG</sequence>
<keyword evidence="1" id="KW-0131">Cell cycle</keyword>
<dbReference type="Pfam" id="PF16331">
    <property type="entry name" value="TolA_bind_tri"/>
    <property type="match status" value="1"/>
</dbReference>
<dbReference type="InterPro" id="IPR019734">
    <property type="entry name" value="TPR_rpt"/>
</dbReference>
<feature type="signal peptide" evidence="1">
    <location>
        <begin position="1"/>
        <end position="19"/>
    </location>
</feature>
<gene>
    <name evidence="3" type="primary">ybgF</name>
    <name evidence="1" type="synonym">cpoB</name>
    <name evidence="3" type="ORF">GCM10011607_26660</name>
</gene>
<dbReference type="InterPro" id="IPR014162">
    <property type="entry name" value="CpoB_C"/>
</dbReference>
<feature type="chain" id="PRO_5044921089" description="Cell division coordinator CpoB" evidence="1">
    <location>
        <begin position="20"/>
        <end position="248"/>
    </location>
</feature>
<keyword evidence="1" id="KW-0574">Periplasm</keyword>
<dbReference type="EMBL" id="BMII01000022">
    <property type="protein sequence ID" value="GGB64551.1"/>
    <property type="molecule type" value="Genomic_DNA"/>
</dbReference>
<dbReference type="Gene3D" id="1.25.40.10">
    <property type="entry name" value="Tetratricopeptide repeat domain"/>
    <property type="match status" value="1"/>
</dbReference>
<feature type="domain" description="YbgF trimerisation" evidence="2">
    <location>
        <begin position="32"/>
        <end position="105"/>
    </location>
</feature>
<comment type="subcellular location">
    <subcellularLocation>
        <location evidence="1">Periplasm</location>
    </subcellularLocation>
</comment>
<name>A0ABQ1JBA2_9GAMM</name>
<dbReference type="InterPro" id="IPR032519">
    <property type="entry name" value="YbgF_tri"/>
</dbReference>
<protein>
    <recommendedName>
        <fullName evidence="1">Cell division coordinator CpoB</fullName>
    </recommendedName>
</protein>
<dbReference type="Pfam" id="PF13432">
    <property type="entry name" value="TPR_16"/>
    <property type="match status" value="1"/>
</dbReference>
<dbReference type="RefSeq" id="WP_188739850.1">
    <property type="nucleotide sequence ID" value="NZ_BMII01000022.1"/>
</dbReference>
<dbReference type="HAMAP" id="MF_02066">
    <property type="entry name" value="CpoB"/>
    <property type="match status" value="1"/>
</dbReference>
<reference evidence="4" key="1">
    <citation type="journal article" date="2019" name="Int. J. Syst. Evol. Microbiol.">
        <title>The Global Catalogue of Microorganisms (GCM) 10K type strain sequencing project: providing services to taxonomists for standard genome sequencing and annotation.</title>
        <authorList>
            <consortium name="The Broad Institute Genomics Platform"/>
            <consortium name="The Broad Institute Genome Sequencing Center for Infectious Disease"/>
            <person name="Wu L."/>
            <person name="Ma J."/>
        </authorList>
    </citation>
    <scope>NUCLEOTIDE SEQUENCE [LARGE SCALE GENOMIC DNA]</scope>
    <source>
        <strain evidence="4">CGMCC 1.15339</strain>
    </source>
</reference>
<dbReference type="NCBIfam" id="TIGR02795">
    <property type="entry name" value="tol_pal_ybgF"/>
    <property type="match status" value="1"/>
</dbReference>
<dbReference type="Proteomes" id="UP000617555">
    <property type="component" value="Unassembled WGS sequence"/>
</dbReference>
<organism evidence="3 4">
    <name type="scientific">Shewanella inventionis</name>
    <dbReference type="NCBI Taxonomy" id="1738770"/>
    <lineage>
        <taxon>Bacteria</taxon>
        <taxon>Pseudomonadati</taxon>
        <taxon>Pseudomonadota</taxon>
        <taxon>Gammaproteobacteria</taxon>
        <taxon>Alteromonadales</taxon>
        <taxon>Shewanellaceae</taxon>
        <taxon>Shewanella</taxon>
    </lineage>
</organism>
<dbReference type="Pfam" id="PF13174">
    <property type="entry name" value="TPR_6"/>
    <property type="match status" value="1"/>
</dbReference>
<accession>A0ABQ1JBA2</accession>
<dbReference type="SUPFAM" id="SSF48452">
    <property type="entry name" value="TPR-like"/>
    <property type="match status" value="1"/>
</dbReference>
<evidence type="ECO:0000313" key="4">
    <source>
        <dbReference type="Proteomes" id="UP000617555"/>
    </source>
</evidence>
<dbReference type="Gene3D" id="1.20.5.110">
    <property type="match status" value="1"/>
</dbReference>
<proteinExistence type="inferred from homology"/>
<comment type="function">
    <text evidence="1">Mediates coordination of peptidoglycan synthesis and outer membrane constriction during cell division.</text>
</comment>
<evidence type="ECO:0000313" key="3">
    <source>
        <dbReference type="EMBL" id="GGB64551.1"/>
    </source>
</evidence>
<comment type="caution">
    <text evidence="3">The sequence shown here is derived from an EMBL/GenBank/DDBJ whole genome shotgun (WGS) entry which is preliminary data.</text>
</comment>